<feature type="domain" description="N-acetylmuramidase" evidence="2">
    <location>
        <begin position="126"/>
        <end position="334"/>
    </location>
</feature>
<organism evidence="3 4">
    <name type="scientific">Rubrivivax gelatinosus (strain NBRC 100245 / IL144)</name>
    <dbReference type="NCBI Taxonomy" id="983917"/>
    <lineage>
        <taxon>Bacteria</taxon>
        <taxon>Pseudomonadati</taxon>
        <taxon>Pseudomonadota</taxon>
        <taxon>Betaproteobacteria</taxon>
        <taxon>Burkholderiales</taxon>
        <taxon>Sphaerotilaceae</taxon>
        <taxon>Rubrivivax</taxon>
    </lineage>
</organism>
<dbReference type="HOGENOM" id="CLU_813494_0_0_4"/>
<accession>I0HSB9</accession>
<dbReference type="AlphaFoldDB" id="I0HSB9"/>
<gene>
    <name evidence="3" type="ordered locus">RGE_25670</name>
</gene>
<evidence type="ECO:0000259" key="2">
    <source>
        <dbReference type="Pfam" id="PF11860"/>
    </source>
</evidence>
<dbReference type="Proteomes" id="UP000007883">
    <property type="component" value="Chromosome"/>
</dbReference>
<dbReference type="EMBL" id="AP012320">
    <property type="protein sequence ID" value="BAL95906.1"/>
    <property type="molecule type" value="Genomic_DNA"/>
</dbReference>
<dbReference type="KEGG" id="rge:RGE_25670"/>
<keyword evidence="4" id="KW-1185">Reference proteome</keyword>
<dbReference type="InterPro" id="IPR024408">
    <property type="entry name" value="Muramidase"/>
</dbReference>
<evidence type="ECO:0000313" key="4">
    <source>
        <dbReference type="Proteomes" id="UP000007883"/>
    </source>
</evidence>
<evidence type="ECO:0000256" key="1">
    <source>
        <dbReference type="SAM" id="MobiDB-lite"/>
    </source>
</evidence>
<evidence type="ECO:0000313" key="3">
    <source>
        <dbReference type="EMBL" id="BAL95906.1"/>
    </source>
</evidence>
<proteinExistence type="predicted"/>
<reference evidence="3 4" key="1">
    <citation type="journal article" date="2012" name="J. Bacteriol.">
        <title>Complete genome sequence of phototrophic betaproteobacterium Rubrivivax gelatinosus IL144.</title>
        <authorList>
            <person name="Nagashima S."/>
            <person name="Kamimura A."/>
            <person name="Shimizu T."/>
            <person name="Nakamura-isaki S."/>
            <person name="Aono E."/>
            <person name="Sakamoto K."/>
            <person name="Ichikawa N."/>
            <person name="Nakazawa H."/>
            <person name="Sekine M."/>
            <person name="Yamazaki S."/>
            <person name="Fujita N."/>
            <person name="Shimada K."/>
            <person name="Hanada S."/>
            <person name="Nagashima K.V.P."/>
        </authorList>
    </citation>
    <scope>NUCLEOTIDE SEQUENCE [LARGE SCALE GENOMIC DNA]</scope>
    <source>
        <strain evidence="4">NBRC 100245 / IL144</strain>
    </source>
</reference>
<dbReference type="STRING" id="983917.RGE_25670"/>
<feature type="region of interest" description="Disordered" evidence="1">
    <location>
        <begin position="41"/>
        <end position="71"/>
    </location>
</feature>
<name>I0HSB9_RUBGI</name>
<dbReference type="Pfam" id="PF11860">
    <property type="entry name" value="Muramidase"/>
    <property type="match status" value="1"/>
</dbReference>
<dbReference type="eggNOG" id="COG1388">
    <property type="taxonomic scope" value="Bacteria"/>
</dbReference>
<protein>
    <recommendedName>
        <fullName evidence="2">N-acetylmuramidase domain-containing protein</fullName>
    </recommendedName>
</protein>
<sequence>MVLDTVSGYGHKLVTLVSSAIAFKGQTEPVLADVRPHLRDPLPRTIESAPSAPALGAPPQPKPVGSPSKNDPALVRVRKMQSNKGQPVIQVGIELPANLVKMFGLYQEDPITQADWENLAAQIKCEPEVLKAIAEVESKGRAFWRLNQGEGHTVPAILYERHIFSKCTKGRFDKYPDLSWPTGYRKRSELGAADAKMSDGRVDENDIYSDFASSYLRLVRAYALDSAGALKACSWGKFQILGENYTLCGQRRVEDLVSKMCSSEKSQLGMLASFIENKPAAWINPKNRKLGKHASLLQAVRAKNWQMIAFNYNGSSYKKNFYDQKMEQAYARHKKLSDENR</sequence>